<evidence type="ECO:0000313" key="3">
    <source>
        <dbReference type="Proteomes" id="UP000554482"/>
    </source>
</evidence>
<dbReference type="GO" id="GO:0008270">
    <property type="term" value="F:zinc ion binding"/>
    <property type="evidence" value="ECO:0007669"/>
    <property type="project" value="InterPro"/>
</dbReference>
<name>A0A7J6WXU0_THATH</name>
<gene>
    <name evidence="2" type="ORF">FRX31_009056</name>
</gene>
<sequence>MKDKGMIGFKRGPGCSVMEVDGEVHEFFMGKGSFFAKVVGRESHPRYKDIKAMLEEIARRLRLSGYVANTNPVLFDIDEEEKGAALWRHSEKAAIAFGLISLDEDLPIRIVKNHRICGDSHDVTKIISKLYNREIIIRDRNRFHHFKDGECSCKDYW</sequence>
<evidence type="ECO:0000259" key="1">
    <source>
        <dbReference type="Pfam" id="PF14432"/>
    </source>
</evidence>
<keyword evidence="3" id="KW-1185">Reference proteome</keyword>
<dbReference type="InterPro" id="IPR032867">
    <property type="entry name" value="DYW_dom"/>
</dbReference>
<reference evidence="2 3" key="1">
    <citation type="submission" date="2020-06" db="EMBL/GenBank/DDBJ databases">
        <title>Transcriptomic and genomic resources for Thalictrum thalictroides and T. hernandezii: Facilitating candidate gene discovery in an emerging model plant lineage.</title>
        <authorList>
            <person name="Arias T."/>
            <person name="Riano-Pachon D.M."/>
            <person name="Di Stilio V.S."/>
        </authorList>
    </citation>
    <scope>NUCLEOTIDE SEQUENCE [LARGE SCALE GENOMIC DNA]</scope>
    <source>
        <strain evidence="3">cv. WT478/WT964</strain>
        <tissue evidence="2">Leaves</tissue>
    </source>
</reference>
<dbReference type="Pfam" id="PF14432">
    <property type="entry name" value="DYW_deaminase"/>
    <property type="match status" value="1"/>
</dbReference>
<protein>
    <submittedName>
        <fullName evidence="2">Pentatricopeptide repeat</fullName>
    </submittedName>
</protein>
<dbReference type="OrthoDB" id="665793at2759"/>
<proteinExistence type="predicted"/>
<dbReference type="AlphaFoldDB" id="A0A7J6WXU0"/>
<organism evidence="2 3">
    <name type="scientific">Thalictrum thalictroides</name>
    <name type="common">Rue-anemone</name>
    <name type="synonym">Anemone thalictroides</name>
    <dbReference type="NCBI Taxonomy" id="46969"/>
    <lineage>
        <taxon>Eukaryota</taxon>
        <taxon>Viridiplantae</taxon>
        <taxon>Streptophyta</taxon>
        <taxon>Embryophyta</taxon>
        <taxon>Tracheophyta</taxon>
        <taxon>Spermatophyta</taxon>
        <taxon>Magnoliopsida</taxon>
        <taxon>Ranunculales</taxon>
        <taxon>Ranunculaceae</taxon>
        <taxon>Thalictroideae</taxon>
        <taxon>Thalictrum</taxon>
    </lineage>
</organism>
<feature type="domain" description="DYW" evidence="1">
    <location>
        <begin position="65"/>
        <end position="157"/>
    </location>
</feature>
<evidence type="ECO:0000313" key="2">
    <source>
        <dbReference type="EMBL" id="KAF5201355.1"/>
    </source>
</evidence>
<accession>A0A7J6WXU0</accession>
<comment type="caution">
    <text evidence="2">The sequence shown here is derived from an EMBL/GenBank/DDBJ whole genome shotgun (WGS) entry which is preliminary data.</text>
</comment>
<dbReference type="EMBL" id="JABWDY010009536">
    <property type="protein sequence ID" value="KAF5201355.1"/>
    <property type="molecule type" value="Genomic_DNA"/>
</dbReference>
<dbReference type="Proteomes" id="UP000554482">
    <property type="component" value="Unassembled WGS sequence"/>
</dbReference>